<evidence type="ECO:0000313" key="2">
    <source>
        <dbReference type="Proteomes" id="UP000050297"/>
    </source>
</evidence>
<gene>
    <name evidence="1" type="ORF">ALO91_103489</name>
</gene>
<protein>
    <submittedName>
        <fullName evidence="1">Uncharacterized protein</fullName>
    </submittedName>
</protein>
<name>A0A0L8IR32_PSESX</name>
<dbReference type="Proteomes" id="UP000050297">
    <property type="component" value="Unassembled WGS sequence"/>
</dbReference>
<sequence>MPSIHLTNVRHDLETTAAHLEVLHRMLEGHAIFLKHKPHGDQSEELC</sequence>
<accession>A0A0L8IR32</accession>
<evidence type="ECO:0000313" key="1">
    <source>
        <dbReference type="EMBL" id="KPW15870.1"/>
    </source>
</evidence>
<reference evidence="1 2" key="1">
    <citation type="submission" date="2015-09" db="EMBL/GenBank/DDBJ databases">
        <title>Genome announcement of multiple Pseudomonas syringae strains.</title>
        <authorList>
            <person name="Thakur S."/>
            <person name="Wang P.W."/>
            <person name="Gong Y."/>
            <person name="Weir B.S."/>
            <person name="Guttman D.S."/>
        </authorList>
    </citation>
    <scope>NUCLEOTIDE SEQUENCE [LARGE SCALE GENOMIC DNA]</scope>
    <source>
        <strain evidence="1 2">ICMP2802</strain>
    </source>
</reference>
<dbReference type="PATRIC" id="fig|199198.4.peg.2509"/>
<dbReference type="AlphaFoldDB" id="A0A0L8IR32"/>
<proteinExistence type="predicted"/>
<comment type="caution">
    <text evidence="1">The sequence shown here is derived from an EMBL/GenBank/DDBJ whole genome shotgun (WGS) entry which is preliminary data.</text>
</comment>
<organism evidence="1 2">
    <name type="scientific">Pseudomonas syringae pv. aceris</name>
    <dbReference type="NCBI Taxonomy" id="199198"/>
    <lineage>
        <taxon>Bacteria</taxon>
        <taxon>Pseudomonadati</taxon>
        <taxon>Pseudomonadota</taxon>
        <taxon>Gammaproteobacteria</taxon>
        <taxon>Pseudomonadales</taxon>
        <taxon>Pseudomonadaceae</taxon>
        <taxon>Pseudomonas</taxon>
        <taxon>Pseudomonas syringae</taxon>
    </lineage>
</organism>
<dbReference type="EMBL" id="LJPM01000414">
    <property type="protein sequence ID" value="KPW15870.1"/>
    <property type="molecule type" value="Genomic_DNA"/>
</dbReference>